<dbReference type="Gene3D" id="3.30.420.130">
    <property type="entry name" value="Dinitrogenase iron-molybdenum cofactor biosynthesis domain"/>
    <property type="match status" value="1"/>
</dbReference>
<name>A0A1G5S1U3_9FIRM</name>
<dbReference type="InterPro" id="IPR033913">
    <property type="entry name" value="MTH1175_dom"/>
</dbReference>
<dbReference type="OrthoDB" id="9807451at2"/>
<sequence length="128" mass="13529">MRVAIPVDENHPGTAVCASLARAPYYLIKDTETEETTFVENTAANSQGGAGVKAAQLLVDQKVDALLTPRCGQNAAEVLTAAKMEIYKTEYPSAKENLQAFKSSLLAALTEFHAGFHGHGEGHGNGGQ</sequence>
<reference evidence="2 3" key="1">
    <citation type="submission" date="2016-10" db="EMBL/GenBank/DDBJ databases">
        <authorList>
            <person name="de Groot N.N."/>
        </authorList>
    </citation>
    <scope>NUCLEOTIDE SEQUENCE [LARGE SCALE GENOMIC DNA]</scope>
    <source>
        <strain evidence="2 3">DSM 2784</strain>
    </source>
</reference>
<evidence type="ECO:0000313" key="2">
    <source>
        <dbReference type="EMBL" id="SCZ80128.1"/>
    </source>
</evidence>
<dbReference type="EMBL" id="FMWL01000010">
    <property type="protein sequence ID" value="SCZ80128.1"/>
    <property type="molecule type" value="Genomic_DNA"/>
</dbReference>
<organism evidence="2 3">
    <name type="scientific">Acidaminobacter hydrogenoformans DSM 2784</name>
    <dbReference type="NCBI Taxonomy" id="1120920"/>
    <lineage>
        <taxon>Bacteria</taxon>
        <taxon>Bacillati</taxon>
        <taxon>Bacillota</taxon>
        <taxon>Clostridia</taxon>
        <taxon>Peptostreptococcales</taxon>
        <taxon>Acidaminobacteraceae</taxon>
        <taxon>Acidaminobacter</taxon>
    </lineage>
</organism>
<dbReference type="Proteomes" id="UP000199208">
    <property type="component" value="Unassembled WGS sequence"/>
</dbReference>
<accession>A0A1G5S1U3</accession>
<feature type="domain" description="Dinitrogenase iron-molybdenum cofactor biosynthesis" evidence="1">
    <location>
        <begin position="14"/>
        <end position="102"/>
    </location>
</feature>
<dbReference type="RefSeq" id="WP_092591268.1">
    <property type="nucleotide sequence ID" value="NZ_FMWL01000010.1"/>
</dbReference>
<gene>
    <name evidence="2" type="ORF">SAMN03080599_02116</name>
</gene>
<dbReference type="SUPFAM" id="SSF53146">
    <property type="entry name" value="Nitrogenase accessory factor-like"/>
    <property type="match status" value="1"/>
</dbReference>
<evidence type="ECO:0000259" key="1">
    <source>
        <dbReference type="Pfam" id="PF02579"/>
    </source>
</evidence>
<dbReference type="InterPro" id="IPR003731">
    <property type="entry name" value="Di-Nase_FeMo-co_biosynth"/>
</dbReference>
<dbReference type="InterPro" id="IPR036105">
    <property type="entry name" value="DiNase_FeMo-co_biosyn_sf"/>
</dbReference>
<protein>
    <submittedName>
        <fullName evidence="2">Predicted Fe-Mo cluster-binding protein, NifX family</fullName>
    </submittedName>
</protein>
<dbReference type="CDD" id="cd00851">
    <property type="entry name" value="MTH1175"/>
    <property type="match status" value="1"/>
</dbReference>
<dbReference type="STRING" id="1120920.SAMN03080599_02116"/>
<proteinExistence type="predicted"/>
<dbReference type="AlphaFoldDB" id="A0A1G5S1U3"/>
<dbReference type="PANTHER" id="PTHR42983:SF1">
    <property type="entry name" value="IRON-MOLYBDENUM PROTEIN"/>
    <property type="match status" value="1"/>
</dbReference>
<dbReference type="Pfam" id="PF02579">
    <property type="entry name" value="Nitro_FeMo-Co"/>
    <property type="match status" value="1"/>
</dbReference>
<keyword evidence="3" id="KW-1185">Reference proteome</keyword>
<dbReference type="PANTHER" id="PTHR42983">
    <property type="entry name" value="DINITROGENASE IRON-MOLYBDENUM COFACTOR PROTEIN-RELATED"/>
    <property type="match status" value="1"/>
</dbReference>
<evidence type="ECO:0000313" key="3">
    <source>
        <dbReference type="Proteomes" id="UP000199208"/>
    </source>
</evidence>